<dbReference type="Pfam" id="PF02815">
    <property type="entry name" value="MIR"/>
    <property type="match status" value="1"/>
</dbReference>
<dbReference type="InterPro" id="IPR016093">
    <property type="entry name" value="MIR_motif"/>
</dbReference>
<evidence type="ECO:0000256" key="14">
    <source>
        <dbReference type="ARBA" id="ARBA00045102"/>
    </source>
</evidence>
<keyword evidence="6 15" id="KW-0808">Transferase</keyword>
<feature type="transmembrane region" description="Helical" evidence="15">
    <location>
        <begin position="260"/>
        <end position="278"/>
    </location>
</feature>
<protein>
    <recommendedName>
        <fullName evidence="4 15">Dolichyl-phosphate-mannose--protein mannosyltransferase</fullName>
        <ecNumber evidence="4 15">2.4.1.109</ecNumber>
    </recommendedName>
</protein>
<feature type="region of interest" description="Disordered" evidence="16">
    <location>
        <begin position="1"/>
        <end position="50"/>
    </location>
</feature>
<organism evidence="18 19">
    <name type="scientific">Smittium culicis</name>
    <dbReference type="NCBI Taxonomy" id="133412"/>
    <lineage>
        <taxon>Eukaryota</taxon>
        <taxon>Fungi</taxon>
        <taxon>Fungi incertae sedis</taxon>
        <taxon>Zoopagomycota</taxon>
        <taxon>Kickxellomycotina</taxon>
        <taxon>Harpellomycetes</taxon>
        <taxon>Harpellales</taxon>
        <taxon>Legeriomycetaceae</taxon>
        <taxon>Smittium</taxon>
    </lineage>
</organism>
<dbReference type="PANTHER" id="PTHR10050:SF50">
    <property type="entry name" value="DOLICHYL-PHOSPHATE-MANNOSE--PROTEIN MANNOSYLTRANSFERASE 1-RELATED"/>
    <property type="match status" value="1"/>
</dbReference>
<feature type="transmembrane region" description="Helical" evidence="15">
    <location>
        <begin position="65"/>
        <end position="85"/>
    </location>
</feature>
<gene>
    <name evidence="18" type="ORF">AYI69_g9384</name>
</gene>
<evidence type="ECO:0000256" key="6">
    <source>
        <dbReference type="ARBA" id="ARBA00022679"/>
    </source>
</evidence>
<comment type="subcellular location">
    <subcellularLocation>
        <location evidence="1 15">Endoplasmic reticulum membrane</location>
        <topology evidence="1 15">Multi-pass membrane protein</topology>
    </subcellularLocation>
</comment>
<dbReference type="Pfam" id="PF02366">
    <property type="entry name" value="PMT"/>
    <property type="match status" value="1"/>
</dbReference>
<name>A0A1R1XD24_9FUNG</name>
<dbReference type="SUPFAM" id="SSF82109">
    <property type="entry name" value="MIR domain"/>
    <property type="match status" value="1"/>
</dbReference>
<keyword evidence="11 15" id="KW-0472">Membrane</keyword>
<keyword evidence="9 15" id="KW-0256">Endoplasmic reticulum</keyword>
<keyword evidence="12" id="KW-0325">Glycoprotein</keyword>
<evidence type="ECO:0000256" key="9">
    <source>
        <dbReference type="ARBA" id="ARBA00022824"/>
    </source>
</evidence>
<dbReference type="UniPathway" id="UPA00378"/>
<evidence type="ECO:0000256" key="1">
    <source>
        <dbReference type="ARBA" id="ARBA00004477"/>
    </source>
</evidence>
<evidence type="ECO:0000313" key="18">
    <source>
        <dbReference type="EMBL" id="OMJ12506.1"/>
    </source>
</evidence>
<sequence>MVKSHTESSAISSSVTQSAVRNRNPTSKTNDTRADDDSSPSSSPPVEKPESLPKKLKKLVTFQPVSFNSLDYLLIISITIFSVFFRTYRLAHPNEVVFDEVHFGKFAGKYINRTYFFDLHPPLAKMMFALAGKLSGYDGVFAFEKIGQDYIANNVSYFGMRLLSALMGALIVPASYVTIRAFGFSILSSILASFMVCFENGLITQSRLILLDSIMVFFTVYSVMFYSLFRNAQNSPYSFSWWSWLFLTGFNMGCALSSKWIALFLVAFIGICTILDLWEMIADLDVSPEKYSKQFASRAICLIAVPLTVYIMSFIAHFIVLHKIETPDNGFTTEFNKSFDGADQVSSMKHIYFGSAIRIKHASTSSGYLHSHNHSWTEEKSSKQQQITIYSYPDENNLFKIIPAYNVTLNSTVVPLKNGDIIRLKHIQTGKNLHSHDVKAPVSKDDNKFELSGYGADNFDGDSNDNFRVEVISSANKKNSKGELEIEAINTKFRLIHVNMNCALFNTRKKLPKYAFEQFEVVCMRSCTPRMSTWQIEYAEFSSDENPELINNEKTSYKKLSMWEKIVEYNIRMINVNNELVGDHPYASRPQKWPFLIRGTAYWGGKGSVIYQLGNPLVWWLSSASVFMFILVAGINHLYFKRTQSVLFESFDNYQVGLLVVGYCTHYLPFYLIGRELFLHHYFAALWFSIMVFCGLLDSCISFYNKNILKNSSISKLVRPIAITVLMLAIFYSFVVFYPITFGSTFTKSQCQSMKWLKSWDIDCSHAI</sequence>
<dbReference type="EMBL" id="LSSM01005529">
    <property type="protein sequence ID" value="OMJ12506.1"/>
    <property type="molecule type" value="Genomic_DNA"/>
</dbReference>
<evidence type="ECO:0000313" key="19">
    <source>
        <dbReference type="Proteomes" id="UP000187429"/>
    </source>
</evidence>
<dbReference type="Gene3D" id="2.80.10.50">
    <property type="match status" value="1"/>
</dbReference>
<feature type="transmembrane region" description="Helical" evidence="15">
    <location>
        <begin position="155"/>
        <end position="176"/>
    </location>
</feature>
<feature type="transmembrane region" description="Helical" evidence="15">
    <location>
        <begin position="299"/>
        <end position="320"/>
    </location>
</feature>
<feature type="domain" description="MIR" evidence="17">
    <location>
        <begin position="348"/>
        <end position="404"/>
    </location>
</feature>
<evidence type="ECO:0000256" key="2">
    <source>
        <dbReference type="ARBA" id="ARBA00004922"/>
    </source>
</evidence>
<dbReference type="InterPro" id="IPR027005">
    <property type="entry name" value="PMT-like"/>
</dbReference>
<comment type="pathway">
    <text evidence="2 15">Protein modification; protein glycosylation.</text>
</comment>
<feature type="domain" description="MIR" evidence="17">
    <location>
        <begin position="413"/>
        <end position="472"/>
    </location>
</feature>
<feature type="transmembrane region" description="Helical" evidence="15">
    <location>
        <begin position="651"/>
        <end position="673"/>
    </location>
</feature>
<proteinExistence type="inferred from homology"/>
<feature type="transmembrane region" description="Helical" evidence="15">
    <location>
        <begin position="182"/>
        <end position="202"/>
    </location>
</feature>
<dbReference type="EC" id="2.4.1.109" evidence="4 15"/>
<evidence type="ECO:0000256" key="11">
    <source>
        <dbReference type="ARBA" id="ARBA00023136"/>
    </source>
</evidence>
<keyword evidence="10 15" id="KW-1133">Transmembrane helix</keyword>
<accession>A0A1R1XD24</accession>
<keyword evidence="7 15" id="KW-0812">Transmembrane</keyword>
<feature type="transmembrane region" description="Helical" evidence="15">
    <location>
        <begin position="209"/>
        <end position="229"/>
    </location>
</feature>
<comment type="catalytic activity">
    <reaction evidence="14 15">
        <text>a di-trans,poly-cis-dolichyl beta-D-mannosyl phosphate + L-seryl-[protein] = 3-O-(alpha-D-mannosyl)-L-seryl-[protein] + a di-trans,poly-cis-dolichyl phosphate + H(+)</text>
        <dbReference type="Rhea" id="RHEA:17377"/>
        <dbReference type="Rhea" id="RHEA-COMP:9863"/>
        <dbReference type="Rhea" id="RHEA-COMP:13546"/>
        <dbReference type="Rhea" id="RHEA-COMP:19498"/>
        <dbReference type="Rhea" id="RHEA-COMP:19501"/>
        <dbReference type="ChEBI" id="CHEBI:15378"/>
        <dbReference type="ChEBI" id="CHEBI:29999"/>
        <dbReference type="ChEBI" id="CHEBI:57683"/>
        <dbReference type="ChEBI" id="CHEBI:58211"/>
        <dbReference type="ChEBI" id="CHEBI:137321"/>
        <dbReference type="EC" id="2.4.1.109"/>
    </reaction>
</comment>
<comment type="function">
    <text evidence="15">Transfers mannose from Dol-P-mannose to Ser or Thr residues on proteins.</text>
</comment>
<feature type="transmembrane region" description="Helical" evidence="15">
    <location>
        <begin position="717"/>
        <end position="740"/>
    </location>
</feature>
<feature type="transmembrane region" description="Helical" evidence="15">
    <location>
        <begin position="617"/>
        <end position="639"/>
    </location>
</feature>
<dbReference type="InterPro" id="IPR032421">
    <property type="entry name" value="PMT_4TMC"/>
</dbReference>
<feature type="transmembrane region" description="Helical" evidence="15">
    <location>
        <begin position="685"/>
        <end position="705"/>
    </location>
</feature>
<comment type="catalytic activity">
    <reaction evidence="13 15">
        <text>a di-trans,poly-cis-dolichyl beta-D-mannosyl phosphate + L-threonyl-[protein] = 3-O-(alpha-D-mannosyl)-L-threonyl-[protein] + a di-trans,poly-cis-dolichyl phosphate + H(+)</text>
        <dbReference type="Rhea" id="RHEA:53396"/>
        <dbReference type="Rhea" id="RHEA-COMP:11060"/>
        <dbReference type="Rhea" id="RHEA-COMP:13547"/>
        <dbReference type="Rhea" id="RHEA-COMP:19498"/>
        <dbReference type="Rhea" id="RHEA-COMP:19501"/>
        <dbReference type="ChEBI" id="CHEBI:15378"/>
        <dbReference type="ChEBI" id="CHEBI:30013"/>
        <dbReference type="ChEBI" id="CHEBI:57683"/>
        <dbReference type="ChEBI" id="CHEBI:58211"/>
        <dbReference type="ChEBI" id="CHEBI:137323"/>
        <dbReference type="EC" id="2.4.1.109"/>
    </reaction>
</comment>
<comment type="similarity">
    <text evidence="3 15">Belongs to the glycosyltransferase 39 family.</text>
</comment>
<dbReference type="SMART" id="SM00472">
    <property type="entry name" value="MIR"/>
    <property type="match status" value="3"/>
</dbReference>
<evidence type="ECO:0000259" key="17">
    <source>
        <dbReference type="PROSITE" id="PS50919"/>
    </source>
</evidence>
<keyword evidence="19" id="KW-1185">Reference proteome</keyword>
<evidence type="ECO:0000256" key="13">
    <source>
        <dbReference type="ARBA" id="ARBA00045085"/>
    </source>
</evidence>
<evidence type="ECO:0000256" key="12">
    <source>
        <dbReference type="ARBA" id="ARBA00023180"/>
    </source>
</evidence>
<evidence type="ECO:0000256" key="16">
    <source>
        <dbReference type="SAM" id="MobiDB-lite"/>
    </source>
</evidence>
<dbReference type="AlphaFoldDB" id="A0A1R1XD24"/>
<evidence type="ECO:0000256" key="3">
    <source>
        <dbReference type="ARBA" id="ARBA00007222"/>
    </source>
</evidence>
<dbReference type="PANTHER" id="PTHR10050">
    <property type="entry name" value="DOLICHYL-PHOSPHATE-MANNOSE--PROTEIN MANNOSYLTRANSFERASE"/>
    <property type="match status" value="1"/>
</dbReference>
<dbReference type="Proteomes" id="UP000187429">
    <property type="component" value="Unassembled WGS sequence"/>
</dbReference>
<evidence type="ECO:0000256" key="5">
    <source>
        <dbReference type="ARBA" id="ARBA00022676"/>
    </source>
</evidence>
<keyword evidence="8" id="KW-0677">Repeat</keyword>
<dbReference type="PROSITE" id="PS50919">
    <property type="entry name" value="MIR"/>
    <property type="match status" value="2"/>
</dbReference>
<comment type="caution">
    <text evidence="18">The sequence shown here is derived from an EMBL/GenBank/DDBJ whole genome shotgun (WGS) entry which is preliminary data.</text>
</comment>
<evidence type="ECO:0000256" key="8">
    <source>
        <dbReference type="ARBA" id="ARBA00022737"/>
    </source>
</evidence>
<dbReference type="InterPro" id="IPR003342">
    <property type="entry name" value="ArnT-like_N"/>
</dbReference>
<dbReference type="Pfam" id="PF16192">
    <property type="entry name" value="PMT_4TMC"/>
    <property type="match status" value="1"/>
</dbReference>
<dbReference type="OrthoDB" id="292747at2759"/>
<feature type="compositionally biased region" description="Low complexity" evidence="16">
    <location>
        <begin position="7"/>
        <end position="20"/>
    </location>
</feature>
<evidence type="ECO:0000256" key="15">
    <source>
        <dbReference type="RuleBase" id="RU367007"/>
    </source>
</evidence>
<evidence type="ECO:0000256" key="4">
    <source>
        <dbReference type="ARBA" id="ARBA00012839"/>
    </source>
</evidence>
<evidence type="ECO:0000256" key="7">
    <source>
        <dbReference type="ARBA" id="ARBA00022692"/>
    </source>
</evidence>
<dbReference type="GO" id="GO:0004169">
    <property type="term" value="F:dolichyl-phosphate-mannose-protein mannosyltransferase activity"/>
    <property type="evidence" value="ECO:0007669"/>
    <property type="project" value="UniProtKB-UniRule"/>
</dbReference>
<dbReference type="InterPro" id="IPR036300">
    <property type="entry name" value="MIR_dom_sf"/>
</dbReference>
<evidence type="ECO:0000256" key="10">
    <source>
        <dbReference type="ARBA" id="ARBA00022989"/>
    </source>
</evidence>
<dbReference type="GO" id="GO:0005789">
    <property type="term" value="C:endoplasmic reticulum membrane"/>
    <property type="evidence" value="ECO:0007669"/>
    <property type="project" value="UniProtKB-SubCell"/>
</dbReference>
<reference evidence="19" key="1">
    <citation type="submission" date="2017-01" db="EMBL/GenBank/DDBJ databases">
        <authorList>
            <person name="Wang Y."/>
            <person name="White M."/>
            <person name="Kvist S."/>
            <person name="Moncalvo J.-M."/>
        </authorList>
    </citation>
    <scope>NUCLEOTIDE SEQUENCE [LARGE SCALE GENOMIC DNA]</scope>
    <source>
        <strain evidence="19">ID-206-W2</strain>
    </source>
</reference>
<keyword evidence="5 15" id="KW-0328">Glycosyltransferase</keyword>